<sequence>MRTEARRDIADEAEDEMDDGIDPLVMGVRDRWEGQGLRGGPWPFMSICAVGRLNQLLTKALEVELKRLGLTRTGYFLLTTLALSRRGRSRLSTLGRILMMHPTTVKLTADQLEAAGLVTRAPHPRDRRATLVEITAAGRDRVNEVSLALEAPDGELAVFGGMHRHIFESLQPARLAAGDVELLNPGAGRDRGDPGG</sequence>
<accession>A0A7W7II28</accession>
<proteinExistence type="predicted"/>
<dbReference type="InterPro" id="IPR036390">
    <property type="entry name" value="WH_DNA-bd_sf"/>
</dbReference>
<dbReference type="PROSITE" id="PS50995">
    <property type="entry name" value="HTH_MARR_2"/>
    <property type="match status" value="1"/>
</dbReference>
<evidence type="ECO:0000256" key="2">
    <source>
        <dbReference type="ARBA" id="ARBA00023125"/>
    </source>
</evidence>
<reference evidence="5 6" key="1">
    <citation type="submission" date="2020-08" db="EMBL/GenBank/DDBJ databases">
        <title>Sequencing the genomes of 1000 actinobacteria strains.</title>
        <authorList>
            <person name="Klenk H.-P."/>
        </authorList>
    </citation>
    <scope>NUCLEOTIDE SEQUENCE [LARGE SCALE GENOMIC DNA]</scope>
    <source>
        <strain evidence="5 6">DSM 44772</strain>
    </source>
</reference>
<dbReference type="Pfam" id="PF01047">
    <property type="entry name" value="MarR"/>
    <property type="match status" value="1"/>
</dbReference>
<evidence type="ECO:0000256" key="1">
    <source>
        <dbReference type="ARBA" id="ARBA00023015"/>
    </source>
</evidence>
<dbReference type="InterPro" id="IPR039422">
    <property type="entry name" value="MarR/SlyA-like"/>
</dbReference>
<dbReference type="InterPro" id="IPR023187">
    <property type="entry name" value="Tscrpt_reg_MarR-type_CS"/>
</dbReference>
<dbReference type="GO" id="GO:0006950">
    <property type="term" value="P:response to stress"/>
    <property type="evidence" value="ECO:0007669"/>
    <property type="project" value="TreeGrafter"/>
</dbReference>
<dbReference type="InterPro" id="IPR000835">
    <property type="entry name" value="HTH_MarR-typ"/>
</dbReference>
<comment type="caution">
    <text evidence="5">The sequence shown here is derived from an EMBL/GenBank/DDBJ whole genome shotgun (WGS) entry which is preliminary data.</text>
</comment>
<dbReference type="Proteomes" id="UP000549343">
    <property type="component" value="Unassembled WGS sequence"/>
</dbReference>
<keyword evidence="2 5" id="KW-0238">DNA-binding</keyword>
<evidence type="ECO:0000313" key="5">
    <source>
        <dbReference type="EMBL" id="MBB4777504.1"/>
    </source>
</evidence>
<gene>
    <name evidence="5" type="ORF">F4557_005922</name>
</gene>
<dbReference type="GO" id="GO:0003700">
    <property type="term" value="F:DNA-binding transcription factor activity"/>
    <property type="evidence" value="ECO:0007669"/>
    <property type="project" value="InterPro"/>
</dbReference>
<evidence type="ECO:0000313" key="6">
    <source>
        <dbReference type="Proteomes" id="UP000549343"/>
    </source>
</evidence>
<organism evidence="5 6">
    <name type="scientific">Actinomadura livida</name>
    <dbReference type="NCBI Taxonomy" id="79909"/>
    <lineage>
        <taxon>Bacteria</taxon>
        <taxon>Bacillati</taxon>
        <taxon>Actinomycetota</taxon>
        <taxon>Actinomycetes</taxon>
        <taxon>Streptosporangiales</taxon>
        <taxon>Thermomonosporaceae</taxon>
        <taxon>Actinomadura</taxon>
    </lineage>
</organism>
<dbReference type="PANTHER" id="PTHR33164">
    <property type="entry name" value="TRANSCRIPTIONAL REGULATOR, MARR FAMILY"/>
    <property type="match status" value="1"/>
</dbReference>
<name>A0A7W7II28_9ACTN</name>
<dbReference type="PANTHER" id="PTHR33164:SF101">
    <property type="entry name" value="TRANSCRIPTIONAL REPRESSOR MPRA"/>
    <property type="match status" value="1"/>
</dbReference>
<dbReference type="InterPro" id="IPR036388">
    <property type="entry name" value="WH-like_DNA-bd_sf"/>
</dbReference>
<dbReference type="RefSeq" id="WP_229808706.1">
    <property type="nucleotide sequence ID" value="NZ_BAAAHD010000078.1"/>
</dbReference>
<dbReference type="EMBL" id="JACHMV010000001">
    <property type="protein sequence ID" value="MBB4777504.1"/>
    <property type="molecule type" value="Genomic_DNA"/>
</dbReference>
<dbReference type="AlphaFoldDB" id="A0A7W7II28"/>
<evidence type="ECO:0000259" key="4">
    <source>
        <dbReference type="PROSITE" id="PS50995"/>
    </source>
</evidence>
<dbReference type="GO" id="GO:0003677">
    <property type="term" value="F:DNA binding"/>
    <property type="evidence" value="ECO:0007669"/>
    <property type="project" value="UniProtKB-KW"/>
</dbReference>
<dbReference type="SUPFAM" id="SSF46785">
    <property type="entry name" value="Winged helix' DNA-binding domain"/>
    <property type="match status" value="1"/>
</dbReference>
<feature type="domain" description="HTH marR-type" evidence="4">
    <location>
        <begin position="43"/>
        <end position="192"/>
    </location>
</feature>
<dbReference type="PROSITE" id="PS01117">
    <property type="entry name" value="HTH_MARR_1"/>
    <property type="match status" value="1"/>
</dbReference>
<keyword evidence="3" id="KW-0804">Transcription</keyword>
<evidence type="ECO:0000256" key="3">
    <source>
        <dbReference type="ARBA" id="ARBA00023163"/>
    </source>
</evidence>
<dbReference type="SMART" id="SM00347">
    <property type="entry name" value="HTH_MARR"/>
    <property type="match status" value="1"/>
</dbReference>
<dbReference type="Gene3D" id="1.10.10.10">
    <property type="entry name" value="Winged helix-like DNA-binding domain superfamily/Winged helix DNA-binding domain"/>
    <property type="match status" value="1"/>
</dbReference>
<keyword evidence="1" id="KW-0805">Transcription regulation</keyword>
<protein>
    <submittedName>
        <fullName evidence="5">DNA-binding MarR family transcriptional regulator</fullName>
    </submittedName>
</protein>